<feature type="domain" description="EGF-like" evidence="3">
    <location>
        <begin position="102"/>
        <end position="136"/>
    </location>
</feature>
<dbReference type="AlphaFoldDB" id="A0AAN8JR46"/>
<dbReference type="InterPro" id="IPR003609">
    <property type="entry name" value="Pan_app"/>
</dbReference>
<feature type="domain" description="Apple" evidence="4">
    <location>
        <begin position="13"/>
        <end position="107"/>
    </location>
</feature>
<feature type="disulfide bond" evidence="1">
    <location>
        <begin position="126"/>
        <end position="135"/>
    </location>
</feature>
<dbReference type="Gene3D" id="2.10.25.10">
    <property type="entry name" value="Laminin"/>
    <property type="match status" value="1"/>
</dbReference>
<feature type="domain" description="Fibrinogen C-terminal" evidence="5">
    <location>
        <begin position="133"/>
        <end position="349"/>
    </location>
</feature>
<dbReference type="PROSITE" id="PS00022">
    <property type="entry name" value="EGF_1"/>
    <property type="match status" value="1"/>
</dbReference>
<keyword evidence="1" id="KW-1015">Disulfide bond</keyword>
<sequence length="349" mass="39780">MEKFKLFYSVISCYLTHVWLTTAISEIFVANYAGYNKHRVLQRFESYETLTAHSVIECARICSKDDRCFSINYLETVSECQLNHGIVVEDFSNSDISQNGIYFERTNKNECQHGGFMNGNNTSCDCVDGYTGNRCQRLIHDCMDGASLSYYAGVRAIVYIYPNTAPSPFQITCRFQWGGRNIIMEHFDRDFTFNRTWQEYKEGFNNSRANRWIGLDNIYYMTQAGLTGLHIEIKTTNPSQLLSSGFKNFQITNETENYKILGIVERYNNFPVCMPQLIGAEFSTYDAIHHNSSVNCAAAYGSGWWFNGDCTSCNINGRLNEPGNGSVPIHEVFVDGYAGRIVGVKMWLV</sequence>
<feature type="transmembrane region" description="Helical" evidence="2">
    <location>
        <begin position="6"/>
        <end position="33"/>
    </location>
</feature>
<evidence type="ECO:0000259" key="5">
    <source>
        <dbReference type="PROSITE" id="PS51406"/>
    </source>
</evidence>
<keyword evidence="1" id="KW-0245">EGF-like domain</keyword>
<name>A0AAN8JR46_PATCE</name>
<dbReference type="PROSITE" id="PS01186">
    <property type="entry name" value="EGF_2"/>
    <property type="match status" value="1"/>
</dbReference>
<accession>A0AAN8JR46</accession>
<reference evidence="6 7" key="1">
    <citation type="submission" date="2024-01" db="EMBL/GenBank/DDBJ databases">
        <title>The genome of the rayed Mediterranean limpet Patella caerulea (Linnaeus, 1758).</title>
        <authorList>
            <person name="Anh-Thu Weber A."/>
            <person name="Halstead-Nussloch G."/>
        </authorList>
    </citation>
    <scope>NUCLEOTIDE SEQUENCE [LARGE SCALE GENOMIC DNA]</scope>
    <source>
        <strain evidence="6">AATW-2023a</strain>
        <tissue evidence="6">Whole specimen</tissue>
    </source>
</reference>
<dbReference type="GO" id="GO:0005615">
    <property type="term" value="C:extracellular space"/>
    <property type="evidence" value="ECO:0007669"/>
    <property type="project" value="TreeGrafter"/>
</dbReference>
<dbReference type="PROSITE" id="PS50948">
    <property type="entry name" value="PAN"/>
    <property type="match status" value="1"/>
</dbReference>
<evidence type="ECO:0000256" key="1">
    <source>
        <dbReference type="PROSITE-ProRule" id="PRU00076"/>
    </source>
</evidence>
<keyword evidence="2" id="KW-0472">Membrane</keyword>
<keyword evidence="2" id="KW-0812">Transmembrane</keyword>
<dbReference type="InterPro" id="IPR050373">
    <property type="entry name" value="Fibrinogen_C-term_domain"/>
</dbReference>
<dbReference type="InterPro" id="IPR000742">
    <property type="entry name" value="EGF"/>
</dbReference>
<dbReference type="SMART" id="SM00186">
    <property type="entry name" value="FBG"/>
    <property type="match status" value="1"/>
</dbReference>
<dbReference type="SUPFAM" id="SSF56496">
    <property type="entry name" value="Fibrinogen C-terminal domain-like"/>
    <property type="match status" value="1"/>
</dbReference>
<gene>
    <name evidence="6" type="ORF">SNE40_012243</name>
</gene>
<dbReference type="Proteomes" id="UP001347796">
    <property type="component" value="Unassembled WGS sequence"/>
</dbReference>
<evidence type="ECO:0000313" key="6">
    <source>
        <dbReference type="EMBL" id="KAK6180020.1"/>
    </source>
</evidence>
<keyword evidence="2" id="KW-1133">Transmembrane helix</keyword>
<dbReference type="PROSITE" id="PS50026">
    <property type="entry name" value="EGF_3"/>
    <property type="match status" value="1"/>
</dbReference>
<dbReference type="InterPro" id="IPR002181">
    <property type="entry name" value="Fibrinogen_a/b/g_C_dom"/>
</dbReference>
<dbReference type="Pfam" id="PF00147">
    <property type="entry name" value="Fibrinogen_C"/>
    <property type="match status" value="1"/>
</dbReference>
<proteinExistence type="predicted"/>
<comment type="caution">
    <text evidence="6">The sequence shown here is derived from an EMBL/GenBank/DDBJ whole genome shotgun (WGS) entry which is preliminary data.</text>
</comment>
<dbReference type="PANTHER" id="PTHR19143">
    <property type="entry name" value="FIBRINOGEN/TENASCIN/ANGIOPOEITIN"/>
    <property type="match status" value="1"/>
</dbReference>
<evidence type="ECO:0000313" key="7">
    <source>
        <dbReference type="Proteomes" id="UP001347796"/>
    </source>
</evidence>
<dbReference type="PROSITE" id="PS51406">
    <property type="entry name" value="FIBRINOGEN_C_2"/>
    <property type="match status" value="1"/>
</dbReference>
<dbReference type="EMBL" id="JAZGQO010000008">
    <property type="protein sequence ID" value="KAK6180020.1"/>
    <property type="molecule type" value="Genomic_DNA"/>
</dbReference>
<evidence type="ECO:0000259" key="4">
    <source>
        <dbReference type="PROSITE" id="PS50948"/>
    </source>
</evidence>
<evidence type="ECO:0000259" key="3">
    <source>
        <dbReference type="PROSITE" id="PS50026"/>
    </source>
</evidence>
<comment type="caution">
    <text evidence="1">Lacks conserved residue(s) required for the propagation of feature annotation.</text>
</comment>
<evidence type="ECO:0000256" key="2">
    <source>
        <dbReference type="SAM" id="Phobius"/>
    </source>
</evidence>
<dbReference type="SUPFAM" id="SSF57196">
    <property type="entry name" value="EGF/Laminin"/>
    <property type="match status" value="1"/>
</dbReference>
<dbReference type="SUPFAM" id="SSF57414">
    <property type="entry name" value="Hairpin loop containing domain-like"/>
    <property type="match status" value="1"/>
</dbReference>
<keyword evidence="7" id="KW-1185">Reference proteome</keyword>
<dbReference type="InterPro" id="IPR036056">
    <property type="entry name" value="Fibrinogen-like_C"/>
</dbReference>
<dbReference type="Gene3D" id="3.90.215.10">
    <property type="entry name" value="Gamma Fibrinogen, chain A, domain 1"/>
    <property type="match status" value="1"/>
</dbReference>
<dbReference type="InterPro" id="IPR014716">
    <property type="entry name" value="Fibrinogen_a/b/g_C_1"/>
</dbReference>
<organism evidence="6 7">
    <name type="scientific">Patella caerulea</name>
    <name type="common">Rayed Mediterranean limpet</name>
    <dbReference type="NCBI Taxonomy" id="87958"/>
    <lineage>
        <taxon>Eukaryota</taxon>
        <taxon>Metazoa</taxon>
        <taxon>Spiralia</taxon>
        <taxon>Lophotrochozoa</taxon>
        <taxon>Mollusca</taxon>
        <taxon>Gastropoda</taxon>
        <taxon>Patellogastropoda</taxon>
        <taxon>Patelloidea</taxon>
        <taxon>Patellidae</taxon>
        <taxon>Patella</taxon>
    </lineage>
</organism>
<protein>
    <submittedName>
        <fullName evidence="6">Uncharacterized protein</fullName>
    </submittedName>
</protein>
<dbReference type="Pfam" id="PF00024">
    <property type="entry name" value="PAN_1"/>
    <property type="match status" value="1"/>
</dbReference>